<dbReference type="Pfam" id="PF10400">
    <property type="entry name" value="Vir_act_alpha_C"/>
    <property type="match status" value="1"/>
</dbReference>
<dbReference type="PANTHER" id="PTHR43252">
    <property type="entry name" value="TRANSCRIPTIONAL REGULATOR YQJI"/>
    <property type="match status" value="1"/>
</dbReference>
<dbReference type="Proteomes" id="UP001189303">
    <property type="component" value="Unassembled WGS sequence"/>
</dbReference>
<name>A0ABM9IGY8_RALPI</name>
<dbReference type="EMBL" id="CATWFT010000001">
    <property type="protein sequence ID" value="CAJ0721656.1"/>
    <property type="molecule type" value="Genomic_DNA"/>
</dbReference>
<organism evidence="2 3">
    <name type="scientific">Ralstonia pickettii</name>
    <name type="common">Burkholderia pickettii</name>
    <dbReference type="NCBI Taxonomy" id="329"/>
    <lineage>
        <taxon>Bacteria</taxon>
        <taxon>Pseudomonadati</taxon>
        <taxon>Pseudomonadota</taxon>
        <taxon>Betaproteobacteria</taxon>
        <taxon>Burkholderiales</taxon>
        <taxon>Burkholderiaceae</taxon>
        <taxon>Ralstonia</taxon>
    </lineage>
</organism>
<dbReference type="InterPro" id="IPR018309">
    <property type="entry name" value="Tscrpt_reg_PadR_C"/>
</dbReference>
<dbReference type="InterPro" id="IPR036388">
    <property type="entry name" value="WH-like_DNA-bd_sf"/>
</dbReference>
<accession>A0ABM9IGY8</accession>
<reference evidence="2 3" key="1">
    <citation type="submission" date="2023-07" db="EMBL/GenBank/DDBJ databases">
        <authorList>
            <person name="Peeters C."/>
        </authorList>
    </citation>
    <scope>NUCLEOTIDE SEQUENCE [LARGE SCALE GENOMIC DNA]</scope>
    <source>
        <strain evidence="2 3">R-38712</strain>
    </source>
</reference>
<dbReference type="InterPro" id="IPR001763">
    <property type="entry name" value="Rhodanese-like_dom"/>
</dbReference>
<gene>
    <name evidence="2" type="ORF">R38712_00190</name>
</gene>
<dbReference type="SUPFAM" id="SSF46785">
    <property type="entry name" value="Winged helix' DNA-binding domain"/>
    <property type="match status" value="1"/>
</dbReference>
<dbReference type="Gene3D" id="1.10.10.10">
    <property type="entry name" value="Winged helix-like DNA-binding domain superfamily/Winged helix DNA-binding domain"/>
    <property type="match status" value="1"/>
</dbReference>
<dbReference type="InterPro" id="IPR036390">
    <property type="entry name" value="WH_DNA-bd_sf"/>
</dbReference>
<dbReference type="Pfam" id="PF03551">
    <property type="entry name" value="PadR"/>
    <property type="match status" value="1"/>
</dbReference>
<keyword evidence="3" id="KW-1185">Reference proteome</keyword>
<proteinExistence type="predicted"/>
<dbReference type="InterPro" id="IPR005149">
    <property type="entry name" value="Tscrpt_reg_PadR_N"/>
</dbReference>
<feature type="domain" description="Rhodanese" evidence="1">
    <location>
        <begin position="198"/>
        <end position="215"/>
    </location>
</feature>
<dbReference type="PANTHER" id="PTHR43252:SF4">
    <property type="entry name" value="TRANSCRIPTIONAL REGULATORY PROTEIN"/>
    <property type="match status" value="1"/>
</dbReference>
<evidence type="ECO:0000313" key="2">
    <source>
        <dbReference type="EMBL" id="CAJ0721656.1"/>
    </source>
</evidence>
<sequence length="221" mass="25288">MPLNKFVAIIDGIAKKHLDSVGKNLPRSGYSAFRINGLYKNHIMSIQHALLTSLLEKPSSGYELARRFDKSMGYFWSATHQQIYRELGRMAEAGWVSVEEEEDSRKKTYTVLPPGRDELARWVLEPTVSSDNREEVLVKLRADAVIGPLGFAEEMQRLIEQHRTRLNTFREIEQRDFARADLTRAQQLQHAVLQRGIVYEEGWLAWADDVLPLLEPASVPA</sequence>
<evidence type="ECO:0000313" key="3">
    <source>
        <dbReference type="Proteomes" id="UP001189303"/>
    </source>
</evidence>
<evidence type="ECO:0000259" key="1">
    <source>
        <dbReference type="PROSITE" id="PS50206"/>
    </source>
</evidence>
<dbReference type="PROSITE" id="PS50206">
    <property type="entry name" value="RHODANESE_3"/>
    <property type="match status" value="1"/>
</dbReference>
<comment type="caution">
    <text evidence="2">The sequence shown here is derived from an EMBL/GenBank/DDBJ whole genome shotgun (WGS) entry which is preliminary data.</text>
</comment>
<dbReference type="Gene3D" id="6.10.140.190">
    <property type="match status" value="1"/>
</dbReference>
<protein>
    <recommendedName>
        <fullName evidence="1">Rhodanese domain-containing protein</fullName>
    </recommendedName>
</protein>